<reference evidence="1 2" key="1">
    <citation type="journal article" date="2013" name="Gut Pathog.">
        <title>Draft genome of Ochrobactrum intermedium strain M86 isolated from non-ulcer dyspeptic individual from India.</title>
        <authorList>
            <person name="Kulkarni G."/>
            <person name="Dhotre D."/>
            <person name="Dharne M."/>
            <person name="Shetty S."/>
            <person name="Chowdhury S."/>
            <person name="Misra V."/>
            <person name="Misra S."/>
            <person name="Patole M."/>
            <person name="Shouche Y."/>
        </authorList>
    </citation>
    <scope>NUCLEOTIDE SEQUENCE [LARGE SCALE GENOMIC DNA]</scope>
    <source>
        <strain evidence="1 2">M86</strain>
    </source>
</reference>
<dbReference type="Proteomes" id="UP000011971">
    <property type="component" value="Unassembled WGS sequence"/>
</dbReference>
<dbReference type="EMBL" id="AOGE01000005">
    <property type="protein sequence ID" value="ELT50973.1"/>
    <property type="molecule type" value="Genomic_DNA"/>
</dbReference>
<dbReference type="RefSeq" id="WP_006470365.1">
    <property type="nucleotide sequence ID" value="NZ_AOGE01000005.1"/>
</dbReference>
<name>M5JSJ8_9HYPH</name>
<comment type="caution">
    <text evidence="1">The sequence shown here is derived from an EMBL/GenBank/DDBJ whole genome shotgun (WGS) entry which is preliminary data.</text>
</comment>
<organism evidence="1 2">
    <name type="scientific">Brucella intermedia M86</name>
    <dbReference type="NCBI Taxonomy" id="1234597"/>
    <lineage>
        <taxon>Bacteria</taxon>
        <taxon>Pseudomonadati</taxon>
        <taxon>Pseudomonadota</taxon>
        <taxon>Alphaproteobacteria</taxon>
        <taxon>Hyphomicrobiales</taxon>
        <taxon>Brucellaceae</taxon>
        <taxon>Brucella/Ochrobactrum group</taxon>
        <taxon>Brucella</taxon>
    </lineage>
</organism>
<protein>
    <submittedName>
        <fullName evidence="1">Uncharacterized protein</fullName>
    </submittedName>
</protein>
<evidence type="ECO:0000313" key="2">
    <source>
        <dbReference type="Proteomes" id="UP000011971"/>
    </source>
</evidence>
<accession>M5JSJ8</accession>
<dbReference type="AlphaFoldDB" id="M5JSJ8"/>
<dbReference type="PATRIC" id="fig|1234597.4.peg.249"/>
<dbReference type="OrthoDB" id="7874425at2"/>
<evidence type="ECO:0000313" key="1">
    <source>
        <dbReference type="EMBL" id="ELT50973.1"/>
    </source>
</evidence>
<sequence>MRNAPLEPQMREWLIRLFDAFAAHTGLTIGSISVRICGGDAQFYDGLKGGHKTFSAYSFDRTLASLSDAWPPELEWPSDIPRFGRSSVRFKTRAPRMNSHANAAE</sequence>
<proteinExistence type="predicted"/>
<gene>
    <name evidence="1" type="ORF">D584_01228</name>
</gene>